<reference evidence="2" key="2">
    <citation type="submission" date="2016-05" db="EMBL/GenBank/DDBJ databases">
        <title>Comparative analysis highlights variable genome content of wheat rusts and divergence of the mating loci.</title>
        <authorList>
            <person name="Cuomo C.A."/>
            <person name="Bakkeren G."/>
            <person name="Szabo L."/>
            <person name="Khalil H."/>
            <person name="Joly D."/>
            <person name="Goldberg J."/>
            <person name="Young S."/>
            <person name="Zeng Q."/>
            <person name="Fellers J."/>
        </authorList>
    </citation>
    <scope>NUCLEOTIDE SEQUENCE [LARGE SCALE GENOMIC DNA]</scope>
    <source>
        <strain evidence="2">1-1 BBBD Race 1</strain>
    </source>
</reference>
<gene>
    <name evidence="2" type="ORF">PTTG_26076</name>
</gene>
<dbReference type="Proteomes" id="UP000005240">
    <property type="component" value="Unassembled WGS sequence"/>
</dbReference>
<evidence type="ECO:0000256" key="1">
    <source>
        <dbReference type="SAM" id="MobiDB-lite"/>
    </source>
</evidence>
<evidence type="ECO:0000313" key="4">
    <source>
        <dbReference type="Proteomes" id="UP000005240"/>
    </source>
</evidence>
<feature type="region of interest" description="Disordered" evidence="1">
    <location>
        <begin position="136"/>
        <end position="183"/>
    </location>
</feature>
<evidence type="ECO:0000313" key="3">
    <source>
        <dbReference type="EnsemblFungi" id="PTTG_26076-t43_1-p1"/>
    </source>
</evidence>
<reference evidence="2" key="1">
    <citation type="submission" date="2009-11" db="EMBL/GenBank/DDBJ databases">
        <authorList>
            <consortium name="The Broad Institute Genome Sequencing Platform"/>
            <person name="Ward D."/>
            <person name="Feldgarden M."/>
            <person name="Earl A."/>
            <person name="Young S.K."/>
            <person name="Zeng Q."/>
            <person name="Koehrsen M."/>
            <person name="Alvarado L."/>
            <person name="Berlin A."/>
            <person name="Bochicchio J."/>
            <person name="Borenstein D."/>
            <person name="Chapman S.B."/>
            <person name="Chen Z."/>
            <person name="Engels R."/>
            <person name="Freedman E."/>
            <person name="Gellesch M."/>
            <person name="Goldberg J."/>
            <person name="Griggs A."/>
            <person name="Gujja S."/>
            <person name="Heilman E."/>
            <person name="Heiman D."/>
            <person name="Hepburn T."/>
            <person name="Howarth C."/>
            <person name="Jen D."/>
            <person name="Larson L."/>
            <person name="Lewis B."/>
            <person name="Mehta T."/>
            <person name="Park D."/>
            <person name="Pearson M."/>
            <person name="Roberts A."/>
            <person name="Saif S."/>
            <person name="Shea T."/>
            <person name="Shenoy N."/>
            <person name="Sisk P."/>
            <person name="Stolte C."/>
            <person name="Sykes S."/>
            <person name="Thomson T."/>
            <person name="Walk T."/>
            <person name="White J."/>
            <person name="Yandava C."/>
            <person name="Izard J."/>
            <person name="Baranova O.V."/>
            <person name="Blanton J.M."/>
            <person name="Tanner A.C."/>
            <person name="Dewhirst F.E."/>
            <person name="Haas B."/>
            <person name="Nusbaum C."/>
            <person name="Birren B."/>
        </authorList>
    </citation>
    <scope>NUCLEOTIDE SEQUENCE [LARGE SCALE GENOMIC DNA]</scope>
    <source>
        <strain evidence="2">1-1 BBBD Race 1</strain>
    </source>
</reference>
<evidence type="ECO:0000313" key="2">
    <source>
        <dbReference type="EMBL" id="OAV97195.1"/>
    </source>
</evidence>
<dbReference type="VEuPathDB" id="FungiDB:PTTG_26076"/>
<proteinExistence type="predicted"/>
<keyword evidence="4" id="KW-1185">Reference proteome</keyword>
<sequence>MLSPLWILQGGSLVVTAYSRSKIACDLGCKFISFWPQLQTTVHAGQARLTAALPAVAPGYYHHHHHHRLRQPIATTPTNRRATPVTTATTNSALRTAGTAGPPFDGTAHLVEAQDLCRAAFVRRQQVTVELDPLLSTPASHTTGTSTRLGQHVNPSLLATSPTPISRPREAQPLKQDSESPKKFVSDEDKIVLEWSPHDANLESFKSLEIKRLDNDNLARFVRDQDKEGKIYWNAIIPFKRTFAASQKKRLDSSKLFKQFLLIGEGASEDRKIVVRLGQKDPKVTAEKESVYKHLKSIHTGSSSAGTPSDSPSKGARAAASLSDLVIQLKIIHKPSSEHSGSHKIGVFINPSQLPGTQWEVIMSKELRTQGSPPAAKACGCDGPENAQKGGGTKERSRRKAYAAAGTTSPAGRDQELGTVGQRNLSERNNTRQGFNLNRQQRSNLRTAGKKSEKRIPSPHNPYSSNSSSSEITGISGYSRRLKGIYPSGRLDENPDEYFTLTRHKQLAGLKLFGVTLKCPPKSNLFQFKKKAPRVPKIVPNTPAIPAISATSPAAFQPLSMMNLMFNPMNMMSMMNMMGMPTNGLSLGLTQKKETRLGLIPTNTTSSESKGSGSSLNQPRSQPSHPNTPMDEGTLADFLRFAHVDPDSTAVNDGMRSLGITHWSMFQLFQARKLHEAGIPEGPAQSLVNFAQKYPDHLRRHRGT</sequence>
<feature type="compositionally biased region" description="Basic and acidic residues" evidence="1">
    <location>
        <begin position="167"/>
        <end position="183"/>
    </location>
</feature>
<feature type="compositionally biased region" description="Polar residues" evidence="1">
    <location>
        <begin position="137"/>
        <end position="164"/>
    </location>
</feature>
<accession>A0A180GWM1</accession>
<feature type="region of interest" description="Disordered" evidence="1">
    <location>
        <begin position="601"/>
        <end position="633"/>
    </location>
</feature>
<feature type="region of interest" description="Disordered" evidence="1">
    <location>
        <begin position="370"/>
        <end position="474"/>
    </location>
</feature>
<feature type="compositionally biased region" description="Low complexity" evidence="1">
    <location>
        <begin position="300"/>
        <end position="313"/>
    </location>
</feature>
<feature type="compositionally biased region" description="Low complexity" evidence="1">
    <location>
        <begin position="606"/>
        <end position="615"/>
    </location>
</feature>
<feature type="compositionally biased region" description="Polar residues" evidence="1">
    <location>
        <begin position="431"/>
        <end position="446"/>
    </location>
</feature>
<reference evidence="3" key="4">
    <citation type="submission" date="2025-05" db="UniProtKB">
        <authorList>
            <consortium name="EnsemblFungi"/>
        </authorList>
    </citation>
    <scope>IDENTIFICATION</scope>
    <source>
        <strain evidence="3">isolate 1-1 / race 1 (BBBD)</strain>
    </source>
</reference>
<reference evidence="3 4" key="3">
    <citation type="journal article" date="2017" name="G3 (Bethesda)">
        <title>Comparative analysis highlights variable genome content of wheat rusts and divergence of the mating loci.</title>
        <authorList>
            <person name="Cuomo C.A."/>
            <person name="Bakkeren G."/>
            <person name="Khalil H.B."/>
            <person name="Panwar V."/>
            <person name="Joly D."/>
            <person name="Linning R."/>
            <person name="Sakthikumar S."/>
            <person name="Song X."/>
            <person name="Adiconis X."/>
            <person name="Fan L."/>
            <person name="Goldberg J.M."/>
            <person name="Levin J.Z."/>
            <person name="Young S."/>
            <person name="Zeng Q."/>
            <person name="Anikster Y."/>
            <person name="Bruce M."/>
            <person name="Wang M."/>
            <person name="Yin C."/>
            <person name="McCallum B."/>
            <person name="Szabo L.J."/>
            <person name="Hulbert S."/>
            <person name="Chen X."/>
            <person name="Fellers J.P."/>
        </authorList>
    </citation>
    <scope>NUCLEOTIDE SEQUENCE</scope>
    <source>
        <strain evidence="4">Isolate 1-1 / race 1 (BBBD)</strain>
        <strain evidence="3">isolate 1-1 / race 1 (BBBD)</strain>
    </source>
</reference>
<organism evidence="2">
    <name type="scientific">Puccinia triticina (isolate 1-1 / race 1 (BBBD))</name>
    <name type="common">Brown leaf rust fungus</name>
    <dbReference type="NCBI Taxonomy" id="630390"/>
    <lineage>
        <taxon>Eukaryota</taxon>
        <taxon>Fungi</taxon>
        <taxon>Dikarya</taxon>
        <taxon>Basidiomycota</taxon>
        <taxon>Pucciniomycotina</taxon>
        <taxon>Pucciniomycetes</taxon>
        <taxon>Pucciniales</taxon>
        <taxon>Pucciniaceae</taxon>
        <taxon>Puccinia</taxon>
    </lineage>
</organism>
<dbReference type="AlphaFoldDB" id="A0A180GWM1"/>
<dbReference type="EMBL" id="ADAS02000014">
    <property type="protein sequence ID" value="OAV97195.1"/>
    <property type="molecule type" value="Genomic_DNA"/>
</dbReference>
<dbReference type="EnsemblFungi" id="PTTG_26076-t43_1">
    <property type="protein sequence ID" value="PTTG_26076-t43_1-p1"/>
    <property type="gene ID" value="PTTG_26076"/>
</dbReference>
<name>A0A180GWM1_PUCT1</name>
<feature type="compositionally biased region" description="Low complexity" evidence="1">
    <location>
        <begin position="461"/>
        <end position="474"/>
    </location>
</feature>
<feature type="region of interest" description="Disordered" evidence="1">
    <location>
        <begin position="297"/>
        <end position="317"/>
    </location>
</feature>
<protein>
    <submittedName>
        <fullName evidence="2 3">Uncharacterized protein</fullName>
    </submittedName>
</protein>
<feature type="compositionally biased region" description="Polar residues" evidence="1">
    <location>
        <begin position="616"/>
        <end position="627"/>
    </location>
</feature>